<dbReference type="AlphaFoldDB" id="M1PQC8"/>
<dbReference type="SMART" id="SM00481">
    <property type="entry name" value="POLIIIAc"/>
    <property type="match status" value="1"/>
</dbReference>
<name>M1PQC8_9ZZZZ</name>
<dbReference type="InterPro" id="IPR016195">
    <property type="entry name" value="Pol/histidinol_Pase-like"/>
</dbReference>
<organism evidence="2">
    <name type="scientific">uncultured organism</name>
    <dbReference type="NCBI Taxonomy" id="155900"/>
    <lineage>
        <taxon>unclassified sequences</taxon>
        <taxon>environmental samples</taxon>
    </lineage>
</organism>
<dbReference type="EMBL" id="JX684090">
    <property type="protein sequence ID" value="AGF93370.1"/>
    <property type="molecule type" value="Genomic_DNA"/>
</dbReference>
<sequence>MGDKELEKNKKELNFFEVTPKIVEADKKSTIEIKPLYDNFNFGNNKEFKVIYKPIHNTSEPAAEAQAGEFTVTSNNGKLFLNQYFAGEQEHIFIISEKENDENIGDFHIYSLKDDLYCRKPLKGDLHLHTSRSDGEGSPGYIAALGRKRGFDFMAVTDHRRYTPSVEAQNIFEDAAIDINLVNGEEV</sequence>
<reference evidence="2" key="1">
    <citation type="journal article" date="2013" name="Syst. Appl. Microbiol.">
        <title>New insights into the archaeal diversity of a hypersaline microbial mat obtained by a metagenomic approach.</title>
        <authorList>
            <person name="Lopez-Lopez A."/>
            <person name="Richter M."/>
            <person name="Pena A."/>
            <person name="Tamames J."/>
            <person name="Rossello-Mora R."/>
        </authorList>
    </citation>
    <scope>NUCLEOTIDE SEQUENCE</scope>
</reference>
<feature type="domain" description="Polymerase/histidinol phosphatase N-terminal" evidence="1">
    <location>
        <begin position="124"/>
        <end position="183"/>
    </location>
</feature>
<dbReference type="SUPFAM" id="SSF89550">
    <property type="entry name" value="PHP domain-like"/>
    <property type="match status" value="1"/>
</dbReference>
<feature type="non-terminal residue" evidence="2">
    <location>
        <position position="187"/>
    </location>
</feature>
<protein>
    <submittedName>
        <fullName evidence="2">PHP domain protein</fullName>
    </submittedName>
</protein>
<proteinExistence type="predicted"/>
<accession>M1PQC8</accession>
<evidence type="ECO:0000259" key="1">
    <source>
        <dbReference type="SMART" id="SM00481"/>
    </source>
</evidence>
<dbReference type="Gene3D" id="3.20.20.140">
    <property type="entry name" value="Metal-dependent hydrolases"/>
    <property type="match status" value="1"/>
</dbReference>
<dbReference type="InterPro" id="IPR003141">
    <property type="entry name" value="Pol/His_phosphatase_N"/>
</dbReference>
<evidence type="ECO:0000313" key="2">
    <source>
        <dbReference type="EMBL" id="AGF93370.1"/>
    </source>
</evidence>
<gene>
    <name evidence="2" type="ORF">FLSS-24_0001</name>
</gene>